<dbReference type="GO" id="GO:0009269">
    <property type="term" value="P:response to desiccation"/>
    <property type="evidence" value="ECO:0007669"/>
    <property type="project" value="InterPro"/>
</dbReference>
<dbReference type="SMART" id="SM00769">
    <property type="entry name" value="WHy"/>
    <property type="match status" value="1"/>
</dbReference>
<evidence type="ECO:0000256" key="1">
    <source>
        <dbReference type="SAM" id="SignalP"/>
    </source>
</evidence>
<dbReference type="RefSeq" id="WP_146888866.1">
    <property type="nucleotide sequence ID" value="NZ_BJXB01000027.1"/>
</dbReference>
<gene>
    <name evidence="3" type="ORF">DC3_46750</name>
</gene>
<dbReference type="SUPFAM" id="SSF117070">
    <property type="entry name" value="LEA14-like"/>
    <property type="match status" value="1"/>
</dbReference>
<dbReference type="InterPro" id="IPR013990">
    <property type="entry name" value="WHy-dom"/>
</dbReference>
<dbReference type="InterPro" id="IPR004864">
    <property type="entry name" value="LEA_2"/>
</dbReference>
<keyword evidence="1" id="KW-0732">Signal</keyword>
<sequence length="162" mass="17625">MIKVLKNPLLLTFFAALTSGCAVVKTTVQPPEFQVQSFQMTRYTIPNLLNPFEGEATFRMDVRVTNPNAFGLQIRRIQGDLLLDGQNFGQAVIPNLSLQPNGSDVVTTEFTLPVGLNLASKIADIAQGRRVDYLVKTNVQVDAGLLGTVTFSNMVVAQGNVN</sequence>
<evidence type="ECO:0000259" key="2">
    <source>
        <dbReference type="SMART" id="SM00769"/>
    </source>
</evidence>
<organism evidence="3 4">
    <name type="scientific">Deinococcus cellulosilyticus (strain DSM 18568 / NBRC 106333 / KACC 11606 / 5516J-15)</name>
    <dbReference type="NCBI Taxonomy" id="1223518"/>
    <lineage>
        <taxon>Bacteria</taxon>
        <taxon>Thermotogati</taxon>
        <taxon>Deinococcota</taxon>
        <taxon>Deinococci</taxon>
        <taxon>Deinococcales</taxon>
        <taxon>Deinococcaceae</taxon>
        <taxon>Deinococcus</taxon>
    </lineage>
</organism>
<reference evidence="3 4" key="1">
    <citation type="submission" date="2019-07" db="EMBL/GenBank/DDBJ databases">
        <title>Whole genome shotgun sequence of Deinococcus cellulosilyticus NBRC 106333.</title>
        <authorList>
            <person name="Hosoyama A."/>
            <person name="Uohara A."/>
            <person name="Ohji S."/>
            <person name="Ichikawa N."/>
        </authorList>
    </citation>
    <scope>NUCLEOTIDE SEQUENCE [LARGE SCALE GENOMIC DNA]</scope>
    <source>
        <strain evidence="3 4">NBRC 106333</strain>
    </source>
</reference>
<dbReference type="Pfam" id="PF03168">
    <property type="entry name" value="LEA_2"/>
    <property type="match status" value="1"/>
</dbReference>
<comment type="caution">
    <text evidence="3">The sequence shown here is derived from an EMBL/GenBank/DDBJ whole genome shotgun (WGS) entry which is preliminary data.</text>
</comment>
<feature type="domain" description="Water stress and hypersensitive response" evidence="2">
    <location>
        <begin position="45"/>
        <end position="157"/>
    </location>
</feature>
<dbReference type="EMBL" id="BJXB01000027">
    <property type="protein sequence ID" value="GEM49040.1"/>
    <property type="molecule type" value="Genomic_DNA"/>
</dbReference>
<name>A0A511N898_DEIC1</name>
<keyword evidence="4" id="KW-1185">Reference proteome</keyword>
<feature type="chain" id="PRO_5021969824" description="Water stress and hypersensitive response domain-containing protein" evidence="1">
    <location>
        <begin position="25"/>
        <end position="162"/>
    </location>
</feature>
<accession>A0A511N898</accession>
<dbReference type="Gene3D" id="2.60.40.1820">
    <property type="match status" value="1"/>
</dbReference>
<feature type="signal peptide" evidence="1">
    <location>
        <begin position="1"/>
        <end position="24"/>
    </location>
</feature>
<evidence type="ECO:0000313" key="3">
    <source>
        <dbReference type="EMBL" id="GEM49040.1"/>
    </source>
</evidence>
<dbReference type="AlphaFoldDB" id="A0A511N898"/>
<dbReference type="OrthoDB" id="67962at2"/>
<dbReference type="PROSITE" id="PS51257">
    <property type="entry name" value="PROKAR_LIPOPROTEIN"/>
    <property type="match status" value="1"/>
</dbReference>
<protein>
    <recommendedName>
        <fullName evidence="2">Water stress and hypersensitive response domain-containing protein</fullName>
    </recommendedName>
</protein>
<evidence type="ECO:0000313" key="4">
    <source>
        <dbReference type="Proteomes" id="UP000321306"/>
    </source>
</evidence>
<proteinExistence type="predicted"/>
<dbReference type="Proteomes" id="UP000321306">
    <property type="component" value="Unassembled WGS sequence"/>
</dbReference>